<feature type="domain" description="6-phosphogluconate dehydrogenase NADP-binding" evidence="5">
    <location>
        <begin position="4"/>
        <end position="158"/>
    </location>
</feature>
<dbReference type="PROSITE" id="PS00895">
    <property type="entry name" value="3_HYDROXYISOBUT_DH"/>
    <property type="match status" value="1"/>
</dbReference>
<dbReference type="EMBL" id="JACHNU010000003">
    <property type="protein sequence ID" value="MBB4663202.1"/>
    <property type="molecule type" value="Genomic_DNA"/>
</dbReference>
<dbReference type="Pfam" id="PF14833">
    <property type="entry name" value="NAD_binding_11"/>
    <property type="match status" value="1"/>
</dbReference>
<comment type="similarity">
    <text evidence="1">Belongs to the HIBADH-related family.</text>
</comment>
<dbReference type="InterPro" id="IPR002204">
    <property type="entry name" value="3-OH-isobutyrate_DH-rel_CS"/>
</dbReference>
<evidence type="ECO:0000259" key="5">
    <source>
        <dbReference type="Pfam" id="PF03446"/>
    </source>
</evidence>
<dbReference type="InterPro" id="IPR036291">
    <property type="entry name" value="NAD(P)-bd_dom_sf"/>
</dbReference>
<evidence type="ECO:0000256" key="2">
    <source>
        <dbReference type="ARBA" id="ARBA00023002"/>
    </source>
</evidence>
<feature type="domain" description="3-hydroxyisobutyrate dehydrogenase-like NAD-binding" evidence="6">
    <location>
        <begin position="163"/>
        <end position="284"/>
    </location>
</feature>
<reference evidence="7 8" key="1">
    <citation type="submission" date="2020-08" db="EMBL/GenBank/DDBJ databases">
        <title>Genomic Encyclopedia of Archaeal and Bacterial Type Strains, Phase II (KMG-II): from individual species to whole genera.</title>
        <authorList>
            <person name="Goeker M."/>
        </authorList>
    </citation>
    <scope>NUCLEOTIDE SEQUENCE [LARGE SCALE GENOMIC DNA]</scope>
    <source>
        <strain evidence="7 8">DSM 23288</strain>
    </source>
</reference>
<dbReference type="GO" id="GO:0050661">
    <property type="term" value="F:NADP binding"/>
    <property type="evidence" value="ECO:0007669"/>
    <property type="project" value="InterPro"/>
</dbReference>
<organism evidence="7 8">
    <name type="scientific">Conexibacter arvalis</name>
    <dbReference type="NCBI Taxonomy" id="912552"/>
    <lineage>
        <taxon>Bacteria</taxon>
        <taxon>Bacillati</taxon>
        <taxon>Actinomycetota</taxon>
        <taxon>Thermoleophilia</taxon>
        <taxon>Solirubrobacterales</taxon>
        <taxon>Conexibacteraceae</taxon>
        <taxon>Conexibacter</taxon>
    </lineage>
</organism>
<accession>A0A840IEG4</accession>
<evidence type="ECO:0000256" key="4">
    <source>
        <dbReference type="PIRSR" id="PIRSR000103-1"/>
    </source>
</evidence>
<evidence type="ECO:0000256" key="3">
    <source>
        <dbReference type="ARBA" id="ARBA00023027"/>
    </source>
</evidence>
<dbReference type="SUPFAM" id="SSF48179">
    <property type="entry name" value="6-phosphogluconate dehydrogenase C-terminal domain-like"/>
    <property type="match status" value="1"/>
</dbReference>
<gene>
    <name evidence="7" type="ORF">BDZ31_002791</name>
</gene>
<proteinExistence type="inferred from homology"/>
<dbReference type="Pfam" id="PF03446">
    <property type="entry name" value="NAD_binding_2"/>
    <property type="match status" value="1"/>
</dbReference>
<dbReference type="InterPro" id="IPR006115">
    <property type="entry name" value="6PGDH_NADP-bd"/>
</dbReference>
<dbReference type="GO" id="GO:0016491">
    <property type="term" value="F:oxidoreductase activity"/>
    <property type="evidence" value="ECO:0007669"/>
    <property type="project" value="UniProtKB-KW"/>
</dbReference>
<keyword evidence="2" id="KW-0560">Oxidoreductase</keyword>
<feature type="active site" evidence="4">
    <location>
        <position position="169"/>
    </location>
</feature>
<evidence type="ECO:0000259" key="6">
    <source>
        <dbReference type="Pfam" id="PF14833"/>
    </source>
</evidence>
<keyword evidence="3" id="KW-0520">NAD</keyword>
<dbReference type="InterPro" id="IPR015815">
    <property type="entry name" value="HIBADH-related"/>
</dbReference>
<evidence type="ECO:0000313" key="8">
    <source>
        <dbReference type="Proteomes" id="UP000585272"/>
    </source>
</evidence>
<dbReference type="Gene3D" id="3.40.50.720">
    <property type="entry name" value="NAD(P)-binding Rossmann-like Domain"/>
    <property type="match status" value="1"/>
</dbReference>
<evidence type="ECO:0000256" key="1">
    <source>
        <dbReference type="ARBA" id="ARBA00009080"/>
    </source>
</evidence>
<dbReference type="GO" id="GO:0051287">
    <property type="term" value="F:NAD binding"/>
    <property type="evidence" value="ECO:0007669"/>
    <property type="project" value="InterPro"/>
</dbReference>
<dbReference type="InterPro" id="IPR008927">
    <property type="entry name" value="6-PGluconate_DH-like_C_sf"/>
</dbReference>
<dbReference type="PANTHER" id="PTHR43580">
    <property type="entry name" value="OXIDOREDUCTASE GLYR1-RELATED"/>
    <property type="match status" value="1"/>
</dbReference>
<dbReference type="PIRSF" id="PIRSF000103">
    <property type="entry name" value="HIBADH"/>
    <property type="match status" value="1"/>
</dbReference>
<dbReference type="Proteomes" id="UP000585272">
    <property type="component" value="Unassembled WGS sequence"/>
</dbReference>
<sequence length="290" mass="28392">MTAVAFLGLGRMGAPMAARIAAAGHELRVWNRTPRPQLTPAGATAAATPAEAVDGAEVAITMVADAAALDAILDGPGGLLAGAAPGTVLVDMSTIGPEAARAVAARAEGAGLSFLDAPVSGSVPAATDGTLVAMVGGEAAALERARPALAAMTREQLHLGGTGAGAAMKVALNLMLAVVNQSVAETLALAEGAGIDRAAAYDVLAGGALAAPYVHYKRAAFTDPEHAPVAFSVELMRKDVGLGLELAQAGGVDAGAGEAAAALLDRALASGLGDRDVASVLELLSPAARG</sequence>
<dbReference type="Gene3D" id="1.10.1040.10">
    <property type="entry name" value="N-(1-d-carboxylethyl)-l-norvaline Dehydrogenase, domain 2"/>
    <property type="match status" value="1"/>
</dbReference>
<evidence type="ECO:0000313" key="7">
    <source>
        <dbReference type="EMBL" id="MBB4663202.1"/>
    </source>
</evidence>
<keyword evidence="8" id="KW-1185">Reference proteome</keyword>
<dbReference type="SUPFAM" id="SSF51735">
    <property type="entry name" value="NAD(P)-binding Rossmann-fold domains"/>
    <property type="match status" value="1"/>
</dbReference>
<protein>
    <submittedName>
        <fullName evidence="7">3-hydroxyisobutyrate dehydrogenase-like beta-hydroxyacid dehydrogenase</fullName>
    </submittedName>
</protein>
<dbReference type="AlphaFoldDB" id="A0A840IEG4"/>
<dbReference type="InterPro" id="IPR051265">
    <property type="entry name" value="HIBADH-related_NP60_sf"/>
</dbReference>
<dbReference type="PANTHER" id="PTHR43580:SF2">
    <property type="entry name" value="CYTOKINE-LIKE NUCLEAR FACTOR N-PAC"/>
    <property type="match status" value="1"/>
</dbReference>
<dbReference type="GO" id="GO:0016054">
    <property type="term" value="P:organic acid catabolic process"/>
    <property type="evidence" value="ECO:0007669"/>
    <property type="project" value="UniProtKB-ARBA"/>
</dbReference>
<dbReference type="RefSeq" id="WP_183342927.1">
    <property type="nucleotide sequence ID" value="NZ_JACHNU010000003.1"/>
</dbReference>
<dbReference type="InterPro" id="IPR013328">
    <property type="entry name" value="6PGD_dom2"/>
</dbReference>
<comment type="caution">
    <text evidence="7">The sequence shown here is derived from an EMBL/GenBank/DDBJ whole genome shotgun (WGS) entry which is preliminary data.</text>
</comment>
<dbReference type="InterPro" id="IPR029154">
    <property type="entry name" value="HIBADH-like_NADP-bd"/>
</dbReference>
<name>A0A840IEG4_9ACTN</name>